<evidence type="ECO:0000256" key="2">
    <source>
        <dbReference type="ARBA" id="ARBA00008420"/>
    </source>
</evidence>
<evidence type="ECO:0000256" key="9">
    <source>
        <dbReference type="RuleBase" id="RU363066"/>
    </source>
</evidence>
<evidence type="ECO:0000256" key="8">
    <source>
        <dbReference type="ARBA" id="ARBA00048090"/>
    </source>
</evidence>
<protein>
    <recommendedName>
        <fullName evidence="3 9">Gluconokinase</fullName>
        <ecNumber evidence="3 9">2.7.1.12</ecNumber>
    </recommendedName>
</protein>
<gene>
    <name evidence="10" type="ORF">K402DRAFT_410935</name>
</gene>
<dbReference type="EC" id="2.7.1.12" evidence="3 9"/>
<keyword evidence="7 9" id="KW-0067">ATP-binding</keyword>
<dbReference type="PANTHER" id="PTHR43442:SF3">
    <property type="entry name" value="GLUCONOKINASE-RELATED"/>
    <property type="match status" value="1"/>
</dbReference>
<evidence type="ECO:0000256" key="1">
    <source>
        <dbReference type="ARBA" id="ARBA00004875"/>
    </source>
</evidence>
<evidence type="ECO:0000313" key="10">
    <source>
        <dbReference type="EMBL" id="KAF1989283.1"/>
    </source>
</evidence>
<dbReference type="GO" id="GO:0005524">
    <property type="term" value="F:ATP binding"/>
    <property type="evidence" value="ECO:0007669"/>
    <property type="project" value="UniProtKB-KW"/>
</dbReference>
<accession>A0A6G1H7S2</accession>
<organism evidence="10 11">
    <name type="scientific">Aulographum hederae CBS 113979</name>
    <dbReference type="NCBI Taxonomy" id="1176131"/>
    <lineage>
        <taxon>Eukaryota</taxon>
        <taxon>Fungi</taxon>
        <taxon>Dikarya</taxon>
        <taxon>Ascomycota</taxon>
        <taxon>Pezizomycotina</taxon>
        <taxon>Dothideomycetes</taxon>
        <taxon>Pleosporomycetidae</taxon>
        <taxon>Aulographales</taxon>
        <taxon>Aulographaceae</taxon>
    </lineage>
</organism>
<dbReference type="PANTHER" id="PTHR43442">
    <property type="entry name" value="GLUCONOKINASE-RELATED"/>
    <property type="match status" value="1"/>
</dbReference>
<dbReference type="InterPro" id="IPR027417">
    <property type="entry name" value="P-loop_NTPase"/>
</dbReference>
<keyword evidence="11" id="KW-1185">Reference proteome</keyword>
<proteinExistence type="inferred from homology"/>
<dbReference type="Pfam" id="PF13671">
    <property type="entry name" value="AAA_33"/>
    <property type="match status" value="1"/>
</dbReference>
<evidence type="ECO:0000256" key="6">
    <source>
        <dbReference type="ARBA" id="ARBA00022777"/>
    </source>
</evidence>
<evidence type="ECO:0000256" key="4">
    <source>
        <dbReference type="ARBA" id="ARBA00022679"/>
    </source>
</evidence>
<keyword evidence="6 9" id="KW-0418">Kinase</keyword>
<dbReference type="Gene3D" id="3.40.50.300">
    <property type="entry name" value="P-loop containing nucleotide triphosphate hydrolases"/>
    <property type="match status" value="1"/>
</dbReference>
<reference evidence="10" key="1">
    <citation type="journal article" date="2020" name="Stud. Mycol.">
        <title>101 Dothideomycetes genomes: a test case for predicting lifestyles and emergence of pathogens.</title>
        <authorList>
            <person name="Haridas S."/>
            <person name="Albert R."/>
            <person name="Binder M."/>
            <person name="Bloem J."/>
            <person name="Labutti K."/>
            <person name="Salamov A."/>
            <person name="Andreopoulos B."/>
            <person name="Baker S."/>
            <person name="Barry K."/>
            <person name="Bills G."/>
            <person name="Bluhm B."/>
            <person name="Cannon C."/>
            <person name="Castanera R."/>
            <person name="Culley D."/>
            <person name="Daum C."/>
            <person name="Ezra D."/>
            <person name="Gonzalez J."/>
            <person name="Henrissat B."/>
            <person name="Kuo A."/>
            <person name="Liang C."/>
            <person name="Lipzen A."/>
            <person name="Lutzoni F."/>
            <person name="Magnuson J."/>
            <person name="Mondo S."/>
            <person name="Nolan M."/>
            <person name="Ohm R."/>
            <person name="Pangilinan J."/>
            <person name="Park H.-J."/>
            <person name="Ramirez L."/>
            <person name="Alfaro M."/>
            <person name="Sun H."/>
            <person name="Tritt A."/>
            <person name="Yoshinaga Y."/>
            <person name="Zwiers L.-H."/>
            <person name="Turgeon B."/>
            <person name="Goodwin S."/>
            <person name="Spatafora J."/>
            <person name="Crous P."/>
            <person name="Grigoriev I."/>
        </authorList>
    </citation>
    <scope>NUCLEOTIDE SEQUENCE</scope>
    <source>
        <strain evidence="10">CBS 113979</strain>
    </source>
</reference>
<dbReference type="SUPFAM" id="SSF52540">
    <property type="entry name" value="P-loop containing nucleoside triphosphate hydrolases"/>
    <property type="match status" value="1"/>
</dbReference>
<dbReference type="InterPro" id="IPR006001">
    <property type="entry name" value="Therm_gnt_kin"/>
</dbReference>
<evidence type="ECO:0000256" key="7">
    <source>
        <dbReference type="ARBA" id="ARBA00022840"/>
    </source>
</evidence>
<dbReference type="GO" id="GO:0005975">
    <property type="term" value="P:carbohydrate metabolic process"/>
    <property type="evidence" value="ECO:0007669"/>
    <property type="project" value="InterPro"/>
</dbReference>
<evidence type="ECO:0000313" key="11">
    <source>
        <dbReference type="Proteomes" id="UP000800041"/>
    </source>
</evidence>
<evidence type="ECO:0000256" key="3">
    <source>
        <dbReference type="ARBA" id="ARBA00012054"/>
    </source>
</evidence>
<dbReference type="UniPathway" id="UPA00792"/>
<dbReference type="AlphaFoldDB" id="A0A6G1H7S2"/>
<dbReference type="GO" id="GO:0005737">
    <property type="term" value="C:cytoplasm"/>
    <property type="evidence" value="ECO:0007669"/>
    <property type="project" value="TreeGrafter"/>
</dbReference>
<keyword evidence="5 9" id="KW-0547">Nucleotide-binding</keyword>
<comment type="pathway">
    <text evidence="1 9">Carbohydrate acid metabolism; D-gluconate degradation.</text>
</comment>
<dbReference type="NCBIfam" id="TIGR01313">
    <property type="entry name" value="therm_gnt_kin"/>
    <property type="match status" value="1"/>
</dbReference>
<keyword evidence="4 9" id="KW-0808">Transferase</keyword>
<dbReference type="EMBL" id="ML977145">
    <property type="protein sequence ID" value="KAF1989283.1"/>
    <property type="molecule type" value="Genomic_DNA"/>
</dbReference>
<dbReference type="GO" id="GO:0046316">
    <property type="term" value="F:gluconokinase activity"/>
    <property type="evidence" value="ECO:0007669"/>
    <property type="project" value="UniProtKB-EC"/>
</dbReference>
<dbReference type="CDD" id="cd02021">
    <property type="entry name" value="GntK"/>
    <property type="match status" value="1"/>
</dbReference>
<dbReference type="Proteomes" id="UP000800041">
    <property type="component" value="Unassembled WGS sequence"/>
</dbReference>
<evidence type="ECO:0000256" key="5">
    <source>
        <dbReference type="ARBA" id="ARBA00022741"/>
    </source>
</evidence>
<comment type="similarity">
    <text evidence="2 9">Belongs to the gluconokinase GntK/GntV family.</text>
</comment>
<comment type="catalytic activity">
    <reaction evidence="8 9">
        <text>D-gluconate + ATP = 6-phospho-D-gluconate + ADP + H(+)</text>
        <dbReference type="Rhea" id="RHEA:19433"/>
        <dbReference type="ChEBI" id="CHEBI:15378"/>
        <dbReference type="ChEBI" id="CHEBI:18391"/>
        <dbReference type="ChEBI" id="CHEBI:30616"/>
        <dbReference type="ChEBI" id="CHEBI:58759"/>
        <dbReference type="ChEBI" id="CHEBI:456216"/>
        <dbReference type="EC" id="2.7.1.12"/>
    </reaction>
</comment>
<dbReference type="OrthoDB" id="275177at2759"/>
<name>A0A6G1H7S2_9PEZI</name>
<sequence>MLTAETTSTLHETQLNPGSYTIETSPSIKQYAPHPALRHVWVVAGPAGCGKTTVASYMSCELDLPYLEGDEYHTQASVAKMAAGIALTDADRWDWLRFLRIAALEKIQQGAHGVVLTCSSLKRTYRDDLRSATENIQDVVMHFIYLSATEELLINRVAARKGHYMGANMVRSQLAELEPPAPDEADMVTVDVSGMAPEVQALVSKVVEDILNASAVGEMKRVQKENSSL</sequence>